<evidence type="ECO:0000313" key="1">
    <source>
        <dbReference type="EMBL" id="VYU45612.1"/>
    </source>
</evidence>
<name>A0A6N3F0U5_9CLOT</name>
<dbReference type="EMBL" id="CACRTV010000057">
    <property type="protein sequence ID" value="VYU45612.1"/>
    <property type="molecule type" value="Genomic_DNA"/>
</dbReference>
<sequence length="152" mass="17285">MNKRIPSKIKIVFLVVLAFIVLALGYILAKGVNTKKSLGAQAVEYLYTFEDVYQLADQDEELKKITTESAYKKLTATDVDKALNTYLKFKEESAKVRIIREHSDSKGGYVLYTIDSNAISAERLFLMLYDIDKGKLDNPRELEGIDFYRGAE</sequence>
<gene>
    <name evidence="1" type="ORF">CPLFYP93_02338</name>
</gene>
<organism evidence="1">
    <name type="scientific">Clostridium paraputrificum</name>
    <dbReference type="NCBI Taxonomy" id="29363"/>
    <lineage>
        <taxon>Bacteria</taxon>
        <taxon>Bacillati</taxon>
        <taxon>Bacillota</taxon>
        <taxon>Clostridia</taxon>
        <taxon>Eubacteriales</taxon>
        <taxon>Clostridiaceae</taxon>
        <taxon>Clostridium</taxon>
    </lineage>
</organism>
<evidence type="ECO:0008006" key="2">
    <source>
        <dbReference type="Google" id="ProtNLM"/>
    </source>
</evidence>
<dbReference type="RefSeq" id="WP_156561707.1">
    <property type="nucleotide sequence ID" value="NZ_CACRTV010000057.1"/>
</dbReference>
<dbReference type="AlphaFoldDB" id="A0A6N3F0U5"/>
<reference evidence="1" key="1">
    <citation type="submission" date="2019-11" db="EMBL/GenBank/DDBJ databases">
        <authorList>
            <person name="Feng L."/>
        </authorList>
    </citation>
    <scope>NUCLEOTIDE SEQUENCE</scope>
    <source>
        <strain evidence="1">CParaputrificumLFYP93</strain>
    </source>
</reference>
<protein>
    <recommendedName>
        <fullName evidence="2">DUF4830 domain-containing protein</fullName>
    </recommendedName>
</protein>
<proteinExistence type="predicted"/>
<accession>A0A6N3F0U5</accession>